<dbReference type="InterPro" id="IPR050360">
    <property type="entry name" value="MFS_Sugar_Transporters"/>
</dbReference>
<dbReference type="Gene3D" id="1.20.1250.20">
    <property type="entry name" value="MFS general substrate transporter like domains"/>
    <property type="match status" value="1"/>
</dbReference>
<sequence length="168" mass="18656">MTTDFVPRKNISKAIKLVFLRRKAREDNEIGSSQTPIGGKSENALDSSPPEEPEENPAGNFELTNFASLSEMESEIFLAPPAKQSKKISILVGMFVAVGGFLFGYDTGLINNISEMPYVIQKFAPNNKQFTTSQISILVSFLSLGTFFWSSTGSLDFRLLRTENHYAF</sequence>
<evidence type="ECO:0000313" key="9">
    <source>
        <dbReference type="Proteomes" id="UP000031516"/>
    </source>
</evidence>
<keyword evidence="5 7" id="KW-0472">Membrane</keyword>
<dbReference type="EMBL" id="CCBQ010000045">
    <property type="protein sequence ID" value="CDO95572.1"/>
    <property type="molecule type" value="Genomic_DNA"/>
</dbReference>
<dbReference type="GO" id="GO:0005351">
    <property type="term" value="F:carbohydrate:proton symporter activity"/>
    <property type="evidence" value="ECO:0007669"/>
    <property type="project" value="TreeGrafter"/>
</dbReference>
<accession>A0A0A8LBF6</accession>
<organism evidence="8 9">
    <name type="scientific">Kluyveromyces dobzhanskii CBS 2104</name>
    <dbReference type="NCBI Taxonomy" id="1427455"/>
    <lineage>
        <taxon>Eukaryota</taxon>
        <taxon>Fungi</taxon>
        <taxon>Dikarya</taxon>
        <taxon>Ascomycota</taxon>
        <taxon>Saccharomycotina</taxon>
        <taxon>Saccharomycetes</taxon>
        <taxon>Saccharomycetales</taxon>
        <taxon>Saccharomycetaceae</taxon>
        <taxon>Kluyveromyces</taxon>
    </lineage>
</organism>
<evidence type="ECO:0000256" key="7">
    <source>
        <dbReference type="SAM" id="Phobius"/>
    </source>
</evidence>
<dbReference type="PANTHER" id="PTHR48022">
    <property type="entry name" value="PLASTIDIC GLUCOSE TRANSPORTER 4"/>
    <property type="match status" value="1"/>
</dbReference>
<gene>
    <name evidence="8" type="ORF">KLDO_g3807</name>
</gene>
<dbReference type="InterPro" id="IPR036259">
    <property type="entry name" value="MFS_trans_sf"/>
</dbReference>
<dbReference type="PANTHER" id="PTHR48022:SF16">
    <property type="entry name" value="HIGH GLUCOSE SENSOR RGT2-RELATED"/>
    <property type="match status" value="1"/>
</dbReference>
<dbReference type="Proteomes" id="UP000031516">
    <property type="component" value="Unassembled WGS sequence"/>
</dbReference>
<dbReference type="OrthoDB" id="3899202at2759"/>
<feature type="region of interest" description="Disordered" evidence="6">
    <location>
        <begin position="27"/>
        <end position="58"/>
    </location>
</feature>
<dbReference type="GO" id="GO:0016020">
    <property type="term" value="C:membrane"/>
    <property type="evidence" value="ECO:0007669"/>
    <property type="project" value="UniProtKB-SubCell"/>
</dbReference>
<name>A0A0A8LBF6_9SACH</name>
<evidence type="ECO:0000256" key="5">
    <source>
        <dbReference type="ARBA" id="ARBA00023136"/>
    </source>
</evidence>
<comment type="subcellular location">
    <subcellularLocation>
        <location evidence="1">Membrane</location>
        <topology evidence="1">Multi-pass membrane protein</topology>
    </subcellularLocation>
</comment>
<feature type="transmembrane region" description="Helical" evidence="7">
    <location>
        <begin position="88"/>
        <end position="110"/>
    </location>
</feature>
<keyword evidence="3 7" id="KW-0812">Transmembrane</keyword>
<evidence type="ECO:0000256" key="4">
    <source>
        <dbReference type="ARBA" id="ARBA00022989"/>
    </source>
</evidence>
<dbReference type="AlphaFoldDB" id="A0A0A8LBF6"/>
<proteinExistence type="predicted"/>
<evidence type="ECO:0000256" key="2">
    <source>
        <dbReference type="ARBA" id="ARBA00022448"/>
    </source>
</evidence>
<evidence type="ECO:0000313" key="8">
    <source>
        <dbReference type="EMBL" id="CDO95572.1"/>
    </source>
</evidence>
<keyword evidence="4 7" id="KW-1133">Transmembrane helix</keyword>
<feature type="transmembrane region" description="Helical" evidence="7">
    <location>
        <begin position="130"/>
        <end position="149"/>
    </location>
</feature>
<dbReference type="InterPro" id="IPR005828">
    <property type="entry name" value="MFS_sugar_transport-like"/>
</dbReference>
<evidence type="ECO:0000256" key="3">
    <source>
        <dbReference type="ARBA" id="ARBA00022692"/>
    </source>
</evidence>
<protein>
    <submittedName>
        <fullName evidence="8">WGS project CCBQ000000000 data, contig 00015</fullName>
    </submittedName>
</protein>
<evidence type="ECO:0000256" key="6">
    <source>
        <dbReference type="SAM" id="MobiDB-lite"/>
    </source>
</evidence>
<reference evidence="8 9" key="1">
    <citation type="submission" date="2014-03" db="EMBL/GenBank/DDBJ databases">
        <title>The genome of Kluyveromyces dobzhanskii.</title>
        <authorList>
            <person name="Nystedt B."/>
            <person name="Astrom S."/>
        </authorList>
    </citation>
    <scope>NUCLEOTIDE SEQUENCE [LARGE SCALE GENOMIC DNA]</scope>
    <source>
        <strain evidence="8 9">CBS 2104</strain>
    </source>
</reference>
<comment type="caution">
    <text evidence="8">The sequence shown here is derived from an EMBL/GenBank/DDBJ whole genome shotgun (WGS) entry which is preliminary data.</text>
</comment>
<keyword evidence="9" id="KW-1185">Reference proteome</keyword>
<dbReference type="Pfam" id="PF00083">
    <property type="entry name" value="Sugar_tr"/>
    <property type="match status" value="1"/>
</dbReference>
<keyword evidence="2" id="KW-0813">Transport</keyword>
<evidence type="ECO:0000256" key="1">
    <source>
        <dbReference type="ARBA" id="ARBA00004141"/>
    </source>
</evidence>